<evidence type="ECO:0000313" key="2">
    <source>
        <dbReference type="Proteomes" id="UP001280156"/>
    </source>
</evidence>
<comment type="caution">
    <text evidence="1">The sequence shown here is derived from an EMBL/GenBank/DDBJ whole genome shotgun (WGS) entry which is preliminary data.</text>
</comment>
<accession>A0ABU4YID0</accession>
<gene>
    <name evidence="1" type="ORF">RFM52_16110</name>
</gene>
<dbReference type="RefSeq" id="WP_320297438.1">
    <property type="nucleotide sequence ID" value="NZ_JAVIIU010000010.1"/>
</dbReference>
<dbReference type="Proteomes" id="UP001280156">
    <property type="component" value="Unassembled WGS sequence"/>
</dbReference>
<evidence type="ECO:0000313" key="1">
    <source>
        <dbReference type="EMBL" id="MDX8486731.1"/>
    </source>
</evidence>
<dbReference type="EMBL" id="JAVIIV010000009">
    <property type="protein sequence ID" value="MDX8486731.1"/>
    <property type="molecule type" value="Genomic_DNA"/>
</dbReference>
<name>A0ABU4YID0_9HYPH</name>
<keyword evidence="2" id="KW-1185">Reference proteome</keyword>
<reference evidence="1 2" key="1">
    <citation type="submission" date="2023-08" db="EMBL/GenBank/DDBJ databases">
        <title>Implementing the SeqCode for naming new Mesorhizobium species isolated from Vachellia karroo root nodules.</title>
        <authorList>
            <person name="Van Lill M."/>
        </authorList>
    </citation>
    <scope>NUCLEOTIDE SEQUENCE [LARGE SCALE GENOMIC DNA]</scope>
    <source>
        <strain evidence="1 2">VK2B</strain>
    </source>
</reference>
<organism evidence="1 2">
    <name type="scientific">Mesorhizobium humile</name>
    <dbReference type="NCBI Taxonomy" id="3072313"/>
    <lineage>
        <taxon>Bacteria</taxon>
        <taxon>Pseudomonadati</taxon>
        <taxon>Pseudomonadota</taxon>
        <taxon>Alphaproteobacteria</taxon>
        <taxon>Hyphomicrobiales</taxon>
        <taxon>Phyllobacteriaceae</taxon>
        <taxon>Mesorhizobium</taxon>
    </lineage>
</organism>
<sequence>MRSLTDFLADLPGVMPRNARKLILDGSLLSQAERADIHSRDRSFLDLVLEVGPDAAAAILATYREGRL</sequence>
<proteinExistence type="predicted"/>
<protein>
    <submittedName>
        <fullName evidence="1">Uncharacterized protein</fullName>
    </submittedName>
</protein>